<evidence type="ECO:0000256" key="7">
    <source>
        <dbReference type="ARBA" id="ARBA00022769"/>
    </source>
</evidence>
<keyword evidence="7" id="KW-0228">DNA excision</keyword>
<dbReference type="AlphaFoldDB" id="A0A2N0VG90"/>
<dbReference type="InterPro" id="IPR027417">
    <property type="entry name" value="P-loop_NTPase"/>
</dbReference>
<keyword evidence="11" id="KW-0267">Excision nuclease</keyword>
<dbReference type="InterPro" id="IPR017871">
    <property type="entry name" value="ABC_transporter-like_CS"/>
</dbReference>
<evidence type="ECO:0000313" key="19">
    <source>
        <dbReference type="EMBL" id="PKD43201.1"/>
    </source>
</evidence>
<evidence type="ECO:0000259" key="18">
    <source>
        <dbReference type="PROSITE" id="PS50893"/>
    </source>
</evidence>
<evidence type="ECO:0000256" key="10">
    <source>
        <dbReference type="ARBA" id="ARBA00022840"/>
    </source>
</evidence>
<dbReference type="PROSITE" id="PS00211">
    <property type="entry name" value="ABC_TRANSPORTER_1"/>
    <property type="match status" value="2"/>
</dbReference>
<dbReference type="GO" id="GO:0004518">
    <property type="term" value="F:nuclease activity"/>
    <property type="evidence" value="ECO:0007669"/>
    <property type="project" value="UniProtKB-KW"/>
</dbReference>
<keyword evidence="20" id="KW-1185">Reference proteome</keyword>
<dbReference type="InterPro" id="IPR003439">
    <property type="entry name" value="ABC_transporter-like_ATP-bd"/>
</dbReference>
<evidence type="ECO:0000256" key="3">
    <source>
        <dbReference type="ARBA" id="ARBA00022723"/>
    </source>
</evidence>
<evidence type="ECO:0000256" key="5">
    <source>
        <dbReference type="ARBA" id="ARBA00022741"/>
    </source>
</evidence>
<keyword evidence="10" id="KW-0067">ATP-binding</keyword>
<evidence type="ECO:0000256" key="2">
    <source>
        <dbReference type="ARBA" id="ARBA00022490"/>
    </source>
</evidence>
<feature type="compositionally biased region" description="Basic and acidic residues" evidence="17">
    <location>
        <begin position="1"/>
        <end position="12"/>
    </location>
</feature>
<evidence type="ECO:0000256" key="16">
    <source>
        <dbReference type="ARBA" id="ARBA00042156"/>
    </source>
</evidence>
<keyword evidence="12" id="KW-0238">DNA-binding</keyword>
<keyword evidence="5" id="KW-0547">Nucleotide-binding</keyword>
<dbReference type="GO" id="GO:0005524">
    <property type="term" value="F:ATP binding"/>
    <property type="evidence" value="ECO:0007669"/>
    <property type="project" value="UniProtKB-KW"/>
</dbReference>
<evidence type="ECO:0000313" key="20">
    <source>
        <dbReference type="Proteomes" id="UP000233398"/>
    </source>
</evidence>
<keyword evidence="2" id="KW-0963">Cytoplasm</keyword>
<keyword evidence="3" id="KW-0479">Metal-binding</keyword>
<evidence type="ECO:0000256" key="13">
    <source>
        <dbReference type="ARBA" id="ARBA00023204"/>
    </source>
</evidence>
<dbReference type="GO" id="GO:0009380">
    <property type="term" value="C:excinuclease repair complex"/>
    <property type="evidence" value="ECO:0007669"/>
    <property type="project" value="InterPro"/>
</dbReference>
<comment type="subcellular location">
    <subcellularLocation>
        <location evidence="1">Cytoplasm</location>
    </subcellularLocation>
</comment>
<evidence type="ECO:0000256" key="12">
    <source>
        <dbReference type="ARBA" id="ARBA00023125"/>
    </source>
</evidence>
<dbReference type="Pfam" id="PF17755">
    <property type="entry name" value="UvrA_DNA-bind"/>
    <property type="match status" value="1"/>
</dbReference>
<dbReference type="InterPro" id="IPR004602">
    <property type="entry name" value="UvrA"/>
</dbReference>
<reference evidence="19 20" key="1">
    <citation type="submission" date="2017-11" db="EMBL/GenBank/DDBJ databases">
        <title>Rhodohalobacter 15182 sp. nov., isolated from a salt lake.</title>
        <authorList>
            <person name="Han S."/>
        </authorList>
    </citation>
    <scope>NUCLEOTIDE SEQUENCE [LARGE SCALE GENOMIC DNA]</scope>
    <source>
        <strain evidence="19 20">15182</strain>
    </source>
</reference>
<keyword evidence="13" id="KW-0234">DNA repair</keyword>
<dbReference type="Gene3D" id="3.30.1490.20">
    <property type="entry name" value="ATP-grasp fold, A domain"/>
    <property type="match status" value="1"/>
</dbReference>
<sequence>MSESTIEKKESSKNGIPSSERPIIVKGARVHNLKNIDVEIPRNKLTVVTGVSGSGKSSLAFDTIYAEGQRRYVESLSSYARQFLERMDKPDVDFMQGISPAMAIQQKTTSSNPRSTVGTSTEIYDYVRLLFARIGKTISPKSGKQVQKDTPETIIKELFDELEEKTKFYVLFPIDLREGRKMEEQLTVLKEKGLTRLLKVDDEQIVDLSGDDADPKKIKPKNYRVLVDRLALKKDDEGRSRLADSIETAFREGNGRCSIKVRDGKEYPFSERFERDGMEFLEPTPQMFSFNNPFGACDTCEGFGRVAGIDEDLVIPDHDKTIRGGAVAPFDSPKFSKYLKDFIKVAAKEQLPIDVPYKNLDKNTKRILWNGKDGYTGIHGFFKDVKSQFYKVHMRVLYSRYRGYSRCPDCEGFRVRKDALYVKVGGLHIGEVSEMTIGYAREFFEELTLTDFEKEVAGQILYEIRKRLKYLDEVGLDYLTLERLTNTLSGGESQRISLANSLGSSLIGSLYVLDEPTIGLHPRDNDRLINILKSLRDIGNTVLVVEHDPEMIKSADNIIDIGPFAGTYGGEVVFSGPYDELLKSNTLTGKYLSGKKEIPVPKKRRKGNGKSLLVEGASEHNLKSIDVEFPLGKLVCVTGVSGSGKSTLVHDTLYAFIQNELGTWKEKIGRHRKLSGLRHVEAVEMVDQSPIGRSTRSNPATYTKAFDGIRDLFSNTRQSKIMGYTPGHFSFNVPGGRCEACQGEGVQKIEMQFMADIELVCEECGGTRFRKEILQVKYRGKNIHDVLEMSVSDALDFFVDENSIVNKLQPLDDVGLGYLKLGQSATTLSGGEAQRVKLAKFLSKTNNDHTLYFFDEPTTGLHFEDIAKLLKSFNDLVNQGHSVIIIEHNLDVIKSADWIIDIGPEGGFGGGQVVATGTPEEIASVEESHTGQFLKEIL</sequence>
<comment type="similarity">
    <text evidence="14">Belongs to the ABC transporter superfamily. UvrA family.</text>
</comment>
<keyword evidence="4" id="KW-0677">Repeat</keyword>
<dbReference type="OrthoDB" id="9809851at2"/>
<dbReference type="InterPro" id="IPR041102">
    <property type="entry name" value="UvrA_inter"/>
</dbReference>
<gene>
    <name evidence="19" type="ORF">CWD77_11330</name>
</gene>
<accession>A0A2N0VG90</accession>
<dbReference type="SUPFAM" id="SSF52540">
    <property type="entry name" value="P-loop containing nucleoside triphosphate hydrolases"/>
    <property type="match status" value="2"/>
</dbReference>
<comment type="caution">
    <text evidence="19">The sequence shown here is derived from an EMBL/GenBank/DDBJ whole genome shotgun (WGS) entry which is preliminary data.</text>
</comment>
<dbReference type="GO" id="GO:0006289">
    <property type="term" value="P:nucleotide-excision repair"/>
    <property type="evidence" value="ECO:0007669"/>
    <property type="project" value="InterPro"/>
</dbReference>
<dbReference type="GO" id="GO:0008270">
    <property type="term" value="F:zinc ion binding"/>
    <property type="evidence" value="ECO:0007669"/>
    <property type="project" value="UniProtKB-KW"/>
</dbReference>
<protein>
    <recommendedName>
        <fullName evidence="15">UvrABC system protein A</fullName>
    </recommendedName>
    <alternativeName>
        <fullName evidence="16">Excinuclease ABC subunit A</fullName>
    </alternativeName>
</protein>
<dbReference type="Proteomes" id="UP000233398">
    <property type="component" value="Unassembled WGS sequence"/>
</dbReference>
<keyword evidence="6" id="KW-0227">DNA damage</keyword>
<dbReference type="PROSITE" id="PS50893">
    <property type="entry name" value="ABC_TRANSPORTER_2"/>
    <property type="match status" value="2"/>
</dbReference>
<dbReference type="Gene3D" id="1.10.8.280">
    <property type="entry name" value="ABC transporter ATPase domain-like"/>
    <property type="match status" value="1"/>
</dbReference>
<dbReference type="Pfam" id="PF17760">
    <property type="entry name" value="UvrA_inter"/>
    <property type="match status" value="1"/>
</dbReference>
<feature type="domain" description="ABC transporter" evidence="18">
    <location>
        <begin position="603"/>
        <end position="935"/>
    </location>
</feature>
<evidence type="ECO:0000256" key="15">
    <source>
        <dbReference type="ARBA" id="ARBA00039316"/>
    </source>
</evidence>
<dbReference type="RefSeq" id="WP_101073675.1">
    <property type="nucleotide sequence ID" value="NZ_PISP01000003.1"/>
</dbReference>
<proteinExistence type="inferred from homology"/>
<keyword evidence="8" id="KW-0863">Zinc-finger</keyword>
<dbReference type="EMBL" id="PISP01000003">
    <property type="protein sequence ID" value="PKD43201.1"/>
    <property type="molecule type" value="Genomic_DNA"/>
</dbReference>
<organism evidence="19 20">
    <name type="scientific">Rhodohalobacter barkolensis</name>
    <dbReference type="NCBI Taxonomy" id="2053187"/>
    <lineage>
        <taxon>Bacteria</taxon>
        <taxon>Pseudomonadati</taxon>
        <taxon>Balneolota</taxon>
        <taxon>Balneolia</taxon>
        <taxon>Balneolales</taxon>
        <taxon>Balneolaceae</taxon>
        <taxon>Rhodohalobacter</taxon>
    </lineage>
</organism>
<dbReference type="GO" id="GO:0005737">
    <property type="term" value="C:cytoplasm"/>
    <property type="evidence" value="ECO:0007669"/>
    <property type="project" value="UniProtKB-SubCell"/>
</dbReference>
<evidence type="ECO:0000256" key="11">
    <source>
        <dbReference type="ARBA" id="ARBA00022881"/>
    </source>
</evidence>
<evidence type="ECO:0000256" key="8">
    <source>
        <dbReference type="ARBA" id="ARBA00022771"/>
    </source>
</evidence>
<evidence type="ECO:0000256" key="14">
    <source>
        <dbReference type="ARBA" id="ARBA00038000"/>
    </source>
</evidence>
<dbReference type="InterPro" id="IPR013815">
    <property type="entry name" value="ATP_grasp_subdomain_1"/>
</dbReference>
<feature type="region of interest" description="Disordered" evidence="17">
    <location>
        <begin position="1"/>
        <end position="20"/>
    </location>
</feature>
<dbReference type="Gene3D" id="1.20.1580.10">
    <property type="entry name" value="ABC transporter ATPase like domain"/>
    <property type="match status" value="3"/>
</dbReference>
<dbReference type="InterPro" id="IPR041552">
    <property type="entry name" value="UvrA_DNA-bd"/>
</dbReference>
<evidence type="ECO:0000256" key="17">
    <source>
        <dbReference type="SAM" id="MobiDB-lite"/>
    </source>
</evidence>
<name>A0A2N0VG90_9BACT</name>
<dbReference type="PANTHER" id="PTHR43152:SF3">
    <property type="entry name" value="UVRABC SYSTEM PROTEIN A"/>
    <property type="match status" value="1"/>
</dbReference>
<evidence type="ECO:0000256" key="9">
    <source>
        <dbReference type="ARBA" id="ARBA00022833"/>
    </source>
</evidence>
<dbReference type="GO" id="GO:0003677">
    <property type="term" value="F:DNA binding"/>
    <property type="evidence" value="ECO:0007669"/>
    <property type="project" value="UniProtKB-KW"/>
</dbReference>
<evidence type="ECO:0000256" key="6">
    <source>
        <dbReference type="ARBA" id="ARBA00022763"/>
    </source>
</evidence>
<dbReference type="Gene3D" id="3.40.50.300">
    <property type="entry name" value="P-loop containing nucleotide triphosphate hydrolases"/>
    <property type="match status" value="3"/>
</dbReference>
<keyword evidence="9" id="KW-0862">Zinc</keyword>
<dbReference type="NCBIfam" id="TIGR00630">
    <property type="entry name" value="uvra"/>
    <property type="match status" value="1"/>
</dbReference>
<evidence type="ECO:0000256" key="1">
    <source>
        <dbReference type="ARBA" id="ARBA00004496"/>
    </source>
</evidence>
<evidence type="ECO:0000256" key="4">
    <source>
        <dbReference type="ARBA" id="ARBA00022737"/>
    </source>
</evidence>
<dbReference type="GO" id="GO:0016887">
    <property type="term" value="F:ATP hydrolysis activity"/>
    <property type="evidence" value="ECO:0007669"/>
    <property type="project" value="InterPro"/>
</dbReference>
<dbReference type="PANTHER" id="PTHR43152">
    <property type="entry name" value="UVRABC SYSTEM PROTEIN A"/>
    <property type="match status" value="1"/>
</dbReference>
<dbReference type="NCBIfam" id="NF001503">
    <property type="entry name" value="PRK00349.1"/>
    <property type="match status" value="1"/>
</dbReference>
<feature type="domain" description="ABC transporter" evidence="18">
    <location>
        <begin position="355"/>
        <end position="594"/>
    </location>
</feature>